<dbReference type="EMBL" id="LR824014">
    <property type="protein sequence ID" value="CAD0199926.1"/>
    <property type="molecule type" value="Genomic_DNA"/>
</dbReference>
<accession>A0A9N8KV02</accession>
<keyword evidence="3" id="KW-1185">Reference proteome</keyword>
<name>A0A9N8KV02_CHRIL</name>
<evidence type="ECO:0000256" key="1">
    <source>
        <dbReference type="SAM" id="MobiDB-lite"/>
    </source>
</evidence>
<proteinExistence type="predicted"/>
<evidence type="ECO:0000313" key="2">
    <source>
        <dbReference type="EMBL" id="CAD0199926.1"/>
    </source>
</evidence>
<organism evidence="2 3">
    <name type="scientific">Chrysodeixis includens</name>
    <name type="common">Soybean looper</name>
    <name type="synonym">Pseudoplusia includens</name>
    <dbReference type="NCBI Taxonomy" id="689277"/>
    <lineage>
        <taxon>Eukaryota</taxon>
        <taxon>Metazoa</taxon>
        <taxon>Ecdysozoa</taxon>
        <taxon>Arthropoda</taxon>
        <taxon>Hexapoda</taxon>
        <taxon>Insecta</taxon>
        <taxon>Pterygota</taxon>
        <taxon>Neoptera</taxon>
        <taxon>Endopterygota</taxon>
        <taxon>Lepidoptera</taxon>
        <taxon>Glossata</taxon>
        <taxon>Ditrysia</taxon>
        <taxon>Noctuoidea</taxon>
        <taxon>Noctuidae</taxon>
        <taxon>Plusiinae</taxon>
        <taxon>Chrysodeixis</taxon>
    </lineage>
</organism>
<dbReference type="Proteomes" id="UP001154114">
    <property type="component" value="Chromosome 11"/>
</dbReference>
<gene>
    <name evidence="2" type="ORF">CINC_LOCUS1616</name>
</gene>
<feature type="region of interest" description="Disordered" evidence="1">
    <location>
        <begin position="1"/>
        <end position="29"/>
    </location>
</feature>
<sequence length="113" mass="12032">MNECRCESGVSSSGRAGAKPVTSRRKSLEVTGASKHDSLKFKIKIITFTNNSRLPIEMLGIEVKGFIPYVAGCVGDAASRRLGAADVIPAVDTTPDDLPYISDLFADLATVPF</sequence>
<protein>
    <submittedName>
        <fullName evidence="2">Uncharacterized protein</fullName>
    </submittedName>
</protein>
<reference evidence="2" key="1">
    <citation type="submission" date="2021-12" db="EMBL/GenBank/DDBJ databases">
        <authorList>
            <person name="King R."/>
        </authorList>
    </citation>
    <scope>NUCLEOTIDE SEQUENCE</scope>
</reference>
<dbReference type="AlphaFoldDB" id="A0A9N8KV02"/>
<evidence type="ECO:0000313" key="3">
    <source>
        <dbReference type="Proteomes" id="UP001154114"/>
    </source>
</evidence>